<dbReference type="CDD" id="cd00093">
    <property type="entry name" value="HTH_XRE"/>
    <property type="match status" value="1"/>
</dbReference>
<organism evidence="7 8">
    <name type="scientific">Marivirga atlantica</name>
    <dbReference type="NCBI Taxonomy" id="1548457"/>
    <lineage>
        <taxon>Bacteria</taxon>
        <taxon>Pseudomonadati</taxon>
        <taxon>Bacteroidota</taxon>
        <taxon>Cytophagia</taxon>
        <taxon>Cytophagales</taxon>
        <taxon>Marivirgaceae</taxon>
        <taxon>Marivirga</taxon>
    </lineage>
</organism>
<dbReference type="Pfam" id="PF01381">
    <property type="entry name" value="HTH_3"/>
    <property type="match status" value="1"/>
</dbReference>
<name>A0A937DIE4_9BACT</name>
<evidence type="ECO:0000256" key="1">
    <source>
        <dbReference type="ARBA" id="ARBA00004141"/>
    </source>
</evidence>
<comment type="subcellular location">
    <subcellularLocation>
        <location evidence="1">Membrane</location>
        <topology evidence="1">Multi-pass membrane protein</topology>
    </subcellularLocation>
</comment>
<feature type="domain" description="HTH cro/C1-type" evidence="6">
    <location>
        <begin position="5"/>
        <end position="58"/>
    </location>
</feature>
<evidence type="ECO:0000259" key="6">
    <source>
        <dbReference type="PROSITE" id="PS50943"/>
    </source>
</evidence>
<sequence length="180" mass="20077">MKNEVQQLREEQNLTQAELAAKSGVSLRTIQRIEAGYRPKGFTLRAIAKALEVKPDVLVQNNSLDSEIDRAKIINISSLSFLLLPFGNIIIPAILTSRTKNKRAKALGKSVLSIQIVWTCITCILMIVSPFLQVQLSLKIPLFMVFLVVLICINAIIILKNGYSLNQHQELAIKLKNSIL</sequence>
<dbReference type="EMBL" id="JAERQG010000001">
    <property type="protein sequence ID" value="MBL0764930.1"/>
    <property type="molecule type" value="Genomic_DNA"/>
</dbReference>
<evidence type="ECO:0000256" key="4">
    <source>
        <dbReference type="ARBA" id="ARBA00023136"/>
    </source>
</evidence>
<protein>
    <submittedName>
        <fullName evidence="7">Helix-turn-helix domain-containing protein</fullName>
    </submittedName>
</protein>
<dbReference type="SMART" id="SM00530">
    <property type="entry name" value="HTH_XRE"/>
    <property type="match status" value="1"/>
</dbReference>
<dbReference type="RefSeq" id="WP_201918961.1">
    <property type="nucleotide sequence ID" value="NZ_JAERQG010000001.1"/>
</dbReference>
<dbReference type="GO" id="GO:0003677">
    <property type="term" value="F:DNA binding"/>
    <property type="evidence" value="ECO:0007669"/>
    <property type="project" value="InterPro"/>
</dbReference>
<proteinExistence type="predicted"/>
<keyword evidence="8" id="KW-1185">Reference proteome</keyword>
<accession>A0A937DIE4</accession>
<feature type="transmembrane region" description="Helical" evidence="5">
    <location>
        <begin position="116"/>
        <end position="134"/>
    </location>
</feature>
<evidence type="ECO:0000256" key="2">
    <source>
        <dbReference type="ARBA" id="ARBA00022692"/>
    </source>
</evidence>
<dbReference type="SUPFAM" id="SSF47413">
    <property type="entry name" value="lambda repressor-like DNA-binding domains"/>
    <property type="match status" value="1"/>
</dbReference>
<keyword evidence="2 5" id="KW-0812">Transmembrane</keyword>
<evidence type="ECO:0000256" key="3">
    <source>
        <dbReference type="ARBA" id="ARBA00022989"/>
    </source>
</evidence>
<keyword evidence="4 5" id="KW-0472">Membrane</keyword>
<evidence type="ECO:0000256" key="5">
    <source>
        <dbReference type="SAM" id="Phobius"/>
    </source>
</evidence>
<dbReference type="Proteomes" id="UP000642920">
    <property type="component" value="Unassembled WGS sequence"/>
</dbReference>
<dbReference type="PROSITE" id="PS50943">
    <property type="entry name" value="HTH_CROC1"/>
    <property type="match status" value="1"/>
</dbReference>
<reference evidence="7" key="1">
    <citation type="submission" date="2021-01" db="EMBL/GenBank/DDBJ databases">
        <title>Marivirga sp. nov., isolated from intertidal surface sediments.</title>
        <authorList>
            <person name="Zhang M."/>
        </authorList>
    </citation>
    <scope>NUCLEOTIDE SEQUENCE</scope>
    <source>
        <strain evidence="7">SM1354</strain>
    </source>
</reference>
<feature type="transmembrane region" description="Helical" evidence="5">
    <location>
        <begin position="73"/>
        <end position="95"/>
    </location>
</feature>
<dbReference type="InterPro" id="IPR019109">
    <property type="entry name" value="MamF_MmsF"/>
</dbReference>
<feature type="transmembrane region" description="Helical" evidence="5">
    <location>
        <begin position="140"/>
        <end position="159"/>
    </location>
</feature>
<dbReference type="InterPro" id="IPR010982">
    <property type="entry name" value="Lambda_DNA-bd_dom_sf"/>
</dbReference>
<comment type="caution">
    <text evidence="7">The sequence shown here is derived from an EMBL/GenBank/DDBJ whole genome shotgun (WGS) entry which is preliminary data.</text>
</comment>
<dbReference type="Pfam" id="PF09685">
    <property type="entry name" value="MamF_MmsF"/>
    <property type="match status" value="1"/>
</dbReference>
<keyword evidence="3 5" id="KW-1133">Transmembrane helix</keyword>
<gene>
    <name evidence="7" type="ORF">JKP34_06685</name>
</gene>
<evidence type="ECO:0000313" key="7">
    <source>
        <dbReference type="EMBL" id="MBL0764930.1"/>
    </source>
</evidence>
<evidence type="ECO:0000313" key="8">
    <source>
        <dbReference type="Proteomes" id="UP000642920"/>
    </source>
</evidence>
<dbReference type="InterPro" id="IPR001387">
    <property type="entry name" value="Cro/C1-type_HTH"/>
</dbReference>
<dbReference type="Gene3D" id="1.10.260.40">
    <property type="entry name" value="lambda repressor-like DNA-binding domains"/>
    <property type="match status" value="1"/>
</dbReference>
<dbReference type="AlphaFoldDB" id="A0A937DIE4"/>